<evidence type="ECO:0000256" key="3">
    <source>
        <dbReference type="SAM" id="MobiDB-lite"/>
    </source>
</evidence>
<evidence type="ECO:0000256" key="4">
    <source>
        <dbReference type="SAM" id="SignalP"/>
    </source>
</evidence>
<dbReference type="EMBL" id="PUGF01000015">
    <property type="protein sequence ID" value="PRC92155.1"/>
    <property type="molecule type" value="Genomic_DNA"/>
</dbReference>
<dbReference type="InterPro" id="IPR005632">
    <property type="entry name" value="Chaperone_Skp"/>
</dbReference>
<evidence type="ECO:0000313" key="5">
    <source>
        <dbReference type="EMBL" id="PRC92155.1"/>
    </source>
</evidence>
<accession>A0A2S9GWQ2</accession>
<proteinExistence type="inferred from homology"/>
<comment type="caution">
    <text evidence="5">The sequence shown here is derived from an EMBL/GenBank/DDBJ whole genome shotgun (WGS) entry which is preliminary data.</text>
</comment>
<feature type="signal peptide" evidence="4">
    <location>
        <begin position="1"/>
        <end position="27"/>
    </location>
</feature>
<sequence>MKHYAISSLLQLLMASGCMLVVVSATADETKIGFVSTERITRESEPAKASEARLEAEFSQRRKDLQDFTIKIKAMAEKLDKDSPVISESDRLKRQRELSDMDQDFQRKQRAYREDVNQRINEETVKLNERATKVIKQIAEAEKFDIVLQDNVVYFSPRIDITDKVMKALSK</sequence>
<dbReference type="PROSITE" id="PS51257">
    <property type="entry name" value="PROKAR_LIPOPROTEIN"/>
    <property type="match status" value="1"/>
</dbReference>
<reference evidence="5 6" key="1">
    <citation type="submission" date="2018-02" db="EMBL/GenBank/DDBJ databases">
        <title>Solimicrobium silvestre gen. nov., sp. nov., isolated from alpine forest soil.</title>
        <authorList>
            <person name="Margesin R."/>
            <person name="Albuquerque L."/>
            <person name="Zhang D.-C."/>
            <person name="Froufe H.J.C."/>
            <person name="Severino R."/>
            <person name="Roxo I."/>
            <person name="Egas C."/>
            <person name="Da Costa M.S."/>
        </authorList>
    </citation>
    <scope>NUCLEOTIDE SEQUENCE [LARGE SCALE GENOMIC DNA]</scope>
    <source>
        <strain evidence="5 6">S20-91</strain>
    </source>
</reference>
<keyword evidence="6" id="KW-1185">Reference proteome</keyword>
<dbReference type="PIRSF" id="PIRSF002094">
    <property type="entry name" value="OMP26_Skp"/>
    <property type="match status" value="1"/>
</dbReference>
<evidence type="ECO:0000256" key="2">
    <source>
        <dbReference type="PIRNR" id="PIRNR002094"/>
    </source>
</evidence>
<dbReference type="Proteomes" id="UP000237839">
    <property type="component" value="Unassembled WGS sequence"/>
</dbReference>
<feature type="region of interest" description="Disordered" evidence="3">
    <location>
        <begin position="85"/>
        <end position="104"/>
    </location>
</feature>
<dbReference type="GO" id="GO:0050821">
    <property type="term" value="P:protein stabilization"/>
    <property type="evidence" value="ECO:0007669"/>
    <property type="project" value="TreeGrafter"/>
</dbReference>
<evidence type="ECO:0000313" key="6">
    <source>
        <dbReference type="Proteomes" id="UP000237839"/>
    </source>
</evidence>
<dbReference type="AlphaFoldDB" id="A0A2S9GWQ2"/>
<organism evidence="5 6">
    <name type="scientific">Solimicrobium silvestre</name>
    <dbReference type="NCBI Taxonomy" id="2099400"/>
    <lineage>
        <taxon>Bacteria</taxon>
        <taxon>Pseudomonadati</taxon>
        <taxon>Pseudomonadota</taxon>
        <taxon>Betaproteobacteria</taxon>
        <taxon>Burkholderiales</taxon>
        <taxon>Oxalobacteraceae</taxon>
        <taxon>Solimicrobium</taxon>
    </lineage>
</organism>
<gene>
    <name evidence="5" type="ORF">S2091_3071</name>
</gene>
<feature type="chain" id="PRO_5015478665" evidence="4">
    <location>
        <begin position="28"/>
        <end position="171"/>
    </location>
</feature>
<dbReference type="PANTHER" id="PTHR35089:SF1">
    <property type="entry name" value="CHAPERONE PROTEIN SKP"/>
    <property type="match status" value="1"/>
</dbReference>
<dbReference type="SMART" id="SM00935">
    <property type="entry name" value="OmpH"/>
    <property type="match status" value="1"/>
</dbReference>
<evidence type="ECO:0000256" key="1">
    <source>
        <dbReference type="ARBA" id="ARBA00022729"/>
    </source>
</evidence>
<dbReference type="GO" id="GO:0005829">
    <property type="term" value="C:cytosol"/>
    <property type="evidence" value="ECO:0007669"/>
    <property type="project" value="TreeGrafter"/>
</dbReference>
<dbReference type="Pfam" id="PF03938">
    <property type="entry name" value="OmpH"/>
    <property type="match status" value="1"/>
</dbReference>
<dbReference type="GO" id="GO:0051082">
    <property type="term" value="F:unfolded protein binding"/>
    <property type="evidence" value="ECO:0007669"/>
    <property type="project" value="InterPro"/>
</dbReference>
<dbReference type="PANTHER" id="PTHR35089">
    <property type="entry name" value="CHAPERONE PROTEIN SKP"/>
    <property type="match status" value="1"/>
</dbReference>
<keyword evidence="1 4" id="KW-0732">Signal</keyword>
<dbReference type="Gene3D" id="3.30.910.20">
    <property type="entry name" value="Skp domain"/>
    <property type="match status" value="1"/>
</dbReference>
<protein>
    <submittedName>
        <fullName evidence="5">Outer membrane protein</fullName>
    </submittedName>
</protein>
<comment type="similarity">
    <text evidence="2">Belongs to the skp family.</text>
</comment>
<dbReference type="SUPFAM" id="SSF111384">
    <property type="entry name" value="OmpH-like"/>
    <property type="match status" value="1"/>
</dbReference>
<name>A0A2S9GWQ2_9BURK</name>
<dbReference type="InterPro" id="IPR024930">
    <property type="entry name" value="Skp_dom_sf"/>
</dbReference>